<dbReference type="Gene3D" id="2.10.220.10">
    <property type="entry name" value="Hormone Receptor, Insulin-like Growth Factor Receptor 1, Chain A, domain 2"/>
    <property type="match status" value="2"/>
</dbReference>
<dbReference type="SMART" id="SM00181">
    <property type="entry name" value="EGF"/>
    <property type="match status" value="8"/>
</dbReference>
<keyword evidence="1" id="KW-0472">Membrane</keyword>
<dbReference type="PANTHER" id="PTHR15332">
    <property type="entry name" value="PROPROTEIN CONVERTASE SUBTILISIN_KEXIN TYPE 5-LIKE"/>
    <property type="match status" value="1"/>
</dbReference>
<feature type="transmembrane region" description="Helical" evidence="1">
    <location>
        <begin position="2294"/>
        <end position="2314"/>
    </location>
</feature>
<feature type="transmembrane region" description="Helical" evidence="1">
    <location>
        <begin position="2352"/>
        <end position="2376"/>
    </location>
</feature>
<dbReference type="EMBL" id="MPUH01000262">
    <property type="protein sequence ID" value="OMJ84665.1"/>
    <property type="molecule type" value="Genomic_DNA"/>
</dbReference>
<feature type="signal peptide" evidence="2">
    <location>
        <begin position="1"/>
        <end position="28"/>
    </location>
</feature>
<feature type="domain" description="EGF-like" evidence="3">
    <location>
        <begin position="596"/>
        <end position="625"/>
    </location>
</feature>
<reference evidence="4 5" key="1">
    <citation type="submission" date="2016-11" db="EMBL/GenBank/DDBJ databases">
        <title>The macronuclear genome of Stentor coeruleus: a giant cell with tiny introns.</title>
        <authorList>
            <person name="Slabodnick M."/>
            <person name="Ruby J.G."/>
            <person name="Reiff S.B."/>
            <person name="Swart E.C."/>
            <person name="Gosai S."/>
            <person name="Prabakaran S."/>
            <person name="Witkowska E."/>
            <person name="Larue G.E."/>
            <person name="Fisher S."/>
            <person name="Freeman R.M."/>
            <person name="Gunawardena J."/>
            <person name="Chu W."/>
            <person name="Stover N.A."/>
            <person name="Gregory B.D."/>
            <person name="Nowacki M."/>
            <person name="Derisi J."/>
            <person name="Roy S.W."/>
            <person name="Marshall W.F."/>
            <person name="Sood P."/>
        </authorList>
    </citation>
    <scope>NUCLEOTIDE SEQUENCE [LARGE SCALE GENOMIC DNA]</scope>
    <source>
        <strain evidence="4">WM001</strain>
    </source>
</reference>
<feature type="transmembrane region" description="Helical" evidence="1">
    <location>
        <begin position="2208"/>
        <end position="2228"/>
    </location>
</feature>
<dbReference type="OrthoDB" id="300641at2759"/>
<evidence type="ECO:0000313" key="5">
    <source>
        <dbReference type="Proteomes" id="UP000187209"/>
    </source>
</evidence>
<keyword evidence="2" id="KW-0732">Signal</keyword>
<feature type="domain" description="EGF-like" evidence="3">
    <location>
        <begin position="937"/>
        <end position="982"/>
    </location>
</feature>
<name>A0A1R2C6V8_9CILI</name>
<proteinExistence type="predicted"/>
<feature type="transmembrane region" description="Helical" evidence="1">
    <location>
        <begin position="2320"/>
        <end position="2345"/>
    </location>
</feature>
<evidence type="ECO:0000256" key="2">
    <source>
        <dbReference type="SAM" id="SignalP"/>
    </source>
</evidence>
<feature type="domain" description="EGF-like" evidence="3">
    <location>
        <begin position="1210"/>
        <end position="1246"/>
    </location>
</feature>
<keyword evidence="1" id="KW-1133">Transmembrane helix</keyword>
<comment type="caution">
    <text evidence="4">The sequence shown here is derived from an EMBL/GenBank/DDBJ whole genome shotgun (WGS) entry which is preliminary data.</text>
</comment>
<feature type="transmembrane region" description="Helical" evidence="1">
    <location>
        <begin position="2388"/>
        <end position="2407"/>
    </location>
</feature>
<feature type="domain" description="EGF-like" evidence="3">
    <location>
        <begin position="833"/>
        <end position="872"/>
    </location>
</feature>
<organism evidence="4 5">
    <name type="scientific">Stentor coeruleus</name>
    <dbReference type="NCBI Taxonomy" id="5963"/>
    <lineage>
        <taxon>Eukaryota</taxon>
        <taxon>Sar</taxon>
        <taxon>Alveolata</taxon>
        <taxon>Ciliophora</taxon>
        <taxon>Postciliodesmatophora</taxon>
        <taxon>Heterotrichea</taxon>
        <taxon>Heterotrichida</taxon>
        <taxon>Stentoridae</taxon>
        <taxon>Stentor</taxon>
    </lineage>
</organism>
<feature type="domain" description="EGF-like" evidence="3">
    <location>
        <begin position="1016"/>
        <end position="1047"/>
    </location>
</feature>
<evidence type="ECO:0000313" key="4">
    <source>
        <dbReference type="EMBL" id="OMJ84665.1"/>
    </source>
</evidence>
<sequence length="2408" mass="266373">MSKQSLSSFGTLIFISAFLILTASSSKADPTPNAYISTYALSSSSQKVQFIVELPLFLRMSRLESSSTPESLIDDVNFIQGTDESCNFLDDAFYITDDLFYIVSELSIGKEVIIELCQGLGSIRYGLILYNPSRHYMINIDSILSLFTNDYVDGFFADIYTVLLCPRSEFSYSTSSCKNTVRALSAITDFDDFVAEGNSIPDAINIFVWDTDYDLYVYMVSQLVAYETPGFESCNELITFASAIENLMSYNFFGYQTIAIIESLYGLTSKITCILLDYNEFPETYANYINIQALYLNYYTYVYDRASSEFANVAYYVDTQLRNFIIKATNGEKYTLYNSIDVTSSHDSLSGLARSIYLNYLKSTGADISGCTCTFCNEFNILSRIDIYYNNFFNDADSISTHIYEGGTVDLTIPLTTFTDQIILSVNDNCFSNTYTLNLYSSNAPNGYQCYNFNSDSLCSISSLESNQIVVLTTGLDFFWIKRICTNQCTLCSSDPLICTLCINGYFIDEYYYCSICHQTCYLCNSGTSCTSCIETLYPINPSPALCQCQDRYGFTDGTVVCSPCFSPYCSFCYADYSVCETCDDGYFENNNGCTECDKRCYSCDDGITCNSCKDNSYLLNAMCVCNDYFGFDANKNCMDCVDSNCNMCWNDNTYCDVCNIGFYEENGACPMCNLNCLDCDNSYSCTACKEFTVGPTTEGACPCQDGYGKDLTFYNCNLCSDLNCVLCGSNYQICTLCQDGYFLLDGACYLCEDTCETCLTYESCSTCKLNSHFVLNYCECDMTYGRNPIKSCSSCTEYCQYCTNDYSICDSCFDSYYLSDNLCPICHNTCATCKTTSTYCLTCHENTYITESNVCVCVNGYGLNSITGHCQTCSTNCLICTNDYNVCNQCDSLYGITTTYECAHCSNYCLDCAANSEICVLCDSQFYIDETYACSACMNTCKTCLNGYQCTLCWDNAYLDTNSQCICNDGYGLDATDGSCKLCSSNCLLCTANYHECTSCNQPYGLNHEYKICESCLEGCIECNSNSLLCTQCTNHYYLDTDFICKHCDNTCKECLTASTMCTMCWDYATLTDGVCTCDLRYGRTLDGKCQSCSSIYCTSCTNDYSVCTDCDNLYGLSATYDCGHCSDQCLACEANYQQCTLCETGYYINNYECSKCLGICYSCDYGNTCTVCGSYASGPVDGICTCYNYYGKNSLGACESCADFVCEVCAENKDVCNTCKSYASLVSNVCQCNNYYGLISNECTNCYDSLCLDCKSNYLTCNTCVEQAEFQGSSCTCVPHSTYSSTDKKCYCNTSFVLVGYYCEQGYLYIRSTDIVSGIFDSVFSTITITFAREFDNSVQSSCSSVLTDVSKLGTGIVCSFPSKYTFKIVLGLGWTITANDDLYINPTYLRRISGEYIVNSETLIVDIIYTSIPYNPAAIITGPSIVSVGCSSGTFEYSSSKSLGIASDSFSYLWISDVSTITSTTSTLTVSSTDIAALSTFTLYLTITDIFSQNSVAYMSIQVISTKVLTVSLDTGSSMTIKSSDSTNIQAKITDFCGEKGTPIYTWTCSQTVSSSLLSTTSSKLSLPSNTLPSSNTPYIFYVTASLNQITGSNSVSITVISSTIVILTNRPSGDVTSAEGFDIDASKSYDPDNSQSVLSFYWSVVPSSIIDTSVSQTSSTYSIPGNNLQGQSSFTLTLLVSISDRSSTITNTYTVIDNVNTVIKMIVPSTKVITSKQLLITTSITSTGNSIIKWSKLNGPDIIIKPDNYPYLSFMSNALVMGTTYTFQILVTESTGGILRSYSSITTNIGPECSVIVYNTPTTGIAKKTSIKFQIDSCKDMDGTDLPLWYTFGFTKGTSDTTLKQSIKDNYFSSIMPSGDSYPWAKVCDNLKDCITSRSTIKTTLNIRRIRRLASNESIIDEFKEDCNLYGVLTALAIFLDEENLDVETMEVMWDEFVKYVDEEDLNIELAEVVVEVIDKFLGIAKKMGLSLEHVREYIDFVVDVLDKKGEIENDLGNKIVDMASIVLDLGQSWDYVKAAHKLISLVFKLHEAPSTTGLTMHGNNVYISKTESFVSDILDKTFIIGSSEILITELDADSNSLVTIQAALYSTSHDSSHRKLKENDSDHDNQDSDTLFFSVFSDQFYYNYKVTDRPEAITYPLKSQLIIPASNLHNAKCYGINSQETHSLDCSVKDSDSISVTLLVSQSGFYSGQNGPKVQSSKVPLYIILTVLILATITAPILAQTEKSIPKPVAVDSSNITDSVSERSFKVGSMQLDTSMEILRPRKFEGHLLFNLSSTIPYFSRSKRYLLIVSVFVFEIVIENFLLMFKNVSSVVHPIAIGLISVCIALPFTILCCVLFSKRNRFLNILSLGILITMQILSVTGGVLLVFTEAWVEACVSGAMFELIIGQTLVMLGQRLFIS</sequence>
<evidence type="ECO:0000256" key="1">
    <source>
        <dbReference type="SAM" id="Phobius"/>
    </source>
</evidence>
<feature type="domain" description="EGF-like" evidence="3">
    <location>
        <begin position="679"/>
        <end position="718"/>
    </location>
</feature>
<dbReference type="Proteomes" id="UP000187209">
    <property type="component" value="Unassembled WGS sequence"/>
</dbReference>
<gene>
    <name evidence="4" type="ORF">SteCoe_14186</name>
</gene>
<dbReference type="InterPro" id="IPR006212">
    <property type="entry name" value="Furin_repeat"/>
</dbReference>
<feature type="chain" id="PRO_5010309120" description="EGF-like domain-containing protein" evidence="2">
    <location>
        <begin position="29"/>
        <end position="2408"/>
    </location>
</feature>
<protein>
    <recommendedName>
        <fullName evidence="3">EGF-like domain-containing protein</fullName>
    </recommendedName>
</protein>
<accession>A0A1R2C6V8</accession>
<dbReference type="InterPro" id="IPR000742">
    <property type="entry name" value="EGF"/>
</dbReference>
<dbReference type="InterPro" id="IPR009030">
    <property type="entry name" value="Growth_fac_rcpt_cys_sf"/>
</dbReference>
<keyword evidence="1" id="KW-0812">Transmembrane</keyword>
<dbReference type="SMART" id="SM00261">
    <property type="entry name" value="FU"/>
    <property type="match status" value="7"/>
</dbReference>
<keyword evidence="5" id="KW-1185">Reference proteome</keyword>
<dbReference type="SUPFAM" id="SSF57184">
    <property type="entry name" value="Growth factor receptor domain"/>
    <property type="match status" value="5"/>
</dbReference>
<feature type="domain" description="EGF-like" evidence="3">
    <location>
        <begin position="1055"/>
        <end position="1092"/>
    </location>
</feature>
<dbReference type="PANTHER" id="PTHR15332:SF175">
    <property type="entry name" value="PROPROTEIN CONVERTASE SUBTILISIN_KEXIN TYPE 5-LIKE"/>
    <property type="match status" value="1"/>
</dbReference>
<feature type="domain" description="EGF-like" evidence="3">
    <location>
        <begin position="983"/>
        <end position="1015"/>
    </location>
</feature>
<evidence type="ECO:0000259" key="3">
    <source>
        <dbReference type="SMART" id="SM00181"/>
    </source>
</evidence>